<protein>
    <recommendedName>
        <fullName evidence="5">Plastocyanin</fullName>
    </recommendedName>
</protein>
<dbReference type="Proteomes" id="UP000186513">
    <property type="component" value="Unassembled WGS sequence"/>
</dbReference>
<evidence type="ECO:0008006" key="5">
    <source>
        <dbReference type="Google" id="ProtNLM"/>
    </source>
</evidence>
<evidence type="ECO:0000313" key="3">
    <source>
        <dbReference type="EMBL" id="SFZ70333.1"/>
    </source>
</evidence>
<keyword evidence="4" id="KW-1185">Reference proteome</keyword>
<feature type="chain" id="PRO_5012634216" description="Plastocyanin" evidence="2">
    <location>
        <begin position="23"/>
        <end position="202"/>
    </location>
</feature>
<comment type="subcellular location">
    <subcellularLocation>
        <location evidence="1">Cell outer membrane</location>
        <topology evidence="1">Lipid-anchor</topology>
    </subcellularLocation>
</comment>
<organism evidence="3 4">
    <name type="scientific">Chitinimonas taiwanensis DSM 18899</name>
    <dbReference type="NCBI Taxonomy" id="1121279"/>
    <lineage>
        <taxon>Bacteria</taxon>
        <taxon>Pseudomonadati</taxon>
        <taxon>Pseudomonadota</taxon>
        <taxon>Betaproteobacteria</taxon>
        <taxon>Neisseriales</taxon>
        <taxon>Chitinibacteraceae</taxon>
        <taxon>Chitinimonas</taxon>
    </lineage>
</organism>
<dbReference type="GO" id="GO:0009279">
    <property type="term" value="C:cell outer membrane"/>
    <property type="evidence" value="ECO:0007669"/>
    <property type="project" value="UniProtKB-SubCell"/>
</dbReference>
<dbReference type="EMBL" id="FPKR01000001">
    <property type="protein sequence ID" value="SFZ70333.1"/>
    <property type="molecule type" value="Genomic_DNA"/>
</dbReference>
<dbReference type="CDD" id="cd04221">
    <property type="entry name" value="MauL"/>
    <property type="match status" value="1"/>
</dbReference>
<reference evidence="3 4" key="1">
    <citation type="submission" date="2016-11" db="EMBL/GenBank/DDBJ databases">
        <authorList>
            <person name="Jaros S."/>
            <person name="Januszkiewicz K."/>
            <person name="Wedrychowicz H."/>
        </authorList>
    </citation>
    <scope>NUCLEOTIDE SEQUENCE [LARGE SCALE GENOMIC DNA]</scope>
    <source>
        <strain evidence="3 4">DSM 18899</strain>
    </source>
</reference>
<dbReference type="RefSeq" id="WP_217651371.1">
    <property type="nucleotide sequence ID" value="NZ_FPKR01000001.1"/>
</dbReference>
<sequence length="202" mass="21800">MKRCLYGLLACLPLLCSAQLSINVTDAGGQPVADAVIYADALSGKPPKGKLNATIDQIDKEFVPLVTVVQTGTAIRFPNKDNIRHNIYSFSPAKVFDLKLYSGTPAAPIVFDKAGQVVLGCNIHDWMVAYLLVVDTPWFDKSDAKGMASLVGLPAGDYLLRVWHPYQSTEAPAQKIKVGSGAESRFVFRLKLAPPSTGTHAK</sequence>
<evidence type="ECO:0000313" key="4">
    <source>
        <dbReference type="Proteomes" id="UP000186513"/>
    </source>
</evidence>
<dbReference type="AlphaFoldDB" id="A0A1K2H3T1"/>
<feature type="signal peptide" evidence="2">
    <location>
        <begin position="1"/>
        <end position="22"/>
    </location>
</feature>
<dbReference type="InterPro" id="IPR008972">
    <property type="entry name" value="Cupredoxin"/>
</dbReference>
<dbReference type="InterPro" id="IPR034242">
    <property type="entry name" value="MauL"/>
</dbReference>
<dbReference type="STRING" id="1121279.SAMN02745887_00169"/>
<gene>
    <name evidence="3" type="ORF">SAMN02745887_00169</name>
</gene>
<accession>A0A1K2H3T1</accession>
<name>A0A1K2H3T1_9NEIS</name>
<dbReference type="Gene3D" id="2.60.40.420">
    <property type="entry name" value="Cupredoxins - blue copper proteins"/>
    <property type="match status" value="1"/>
</dbReference>
<proteinExistence type="predicted"/>
<evidence type="ECO:0000256" key="1">
    <source>
        <dbReference type="ARBA" id="ARBA00004459"/>
    </source>
</evidence>
<dbReference type="SUPFAM" id="SSF49503">
    <property type="entry name" value="Cupredoxins"/>
    <property type="match status" value="1"/>
</dbReference>
<evidence type="ECO:0000256" key="2">
    <source>
        <dbReference type="SAM" id="SignalP"/>
    </source>
</evidence>
<keyword evidence="2" id="KW-0732">Signal</keyword>